<keyword evidence="5" id="KW-0408">Iron</keyword>
<reference evidence="7 8" key="1">
    <citation type="submission" date="2020-07" db="EMBL/GenBank/DDBJ databases">
        <title>Sequencing the genomes of 1000 actinobacteria strains.</title>
        <authorList>
            <person name="Klenk H.-P."/>
        </authorList>
    </citation>
    <scope>NUCLEOTIDE SEQUENCE [LARGE SCALE GENOMIC DNA]</scope>
    <source>
        <strain evidence="7 8">DSM 19663</strain>
    </source>
</reference>
<dbReference type="GO" id="GO:0020037">
    <property type="term" value="F:heme binding"/>
    <property type="evidence" value="ECO:0007669"/>
    <property type="project" value="InterPro"/>
</dbReference>
<dbReference type="PANTHER" id="PTHR46696">
    <property type="entry name" value="P450, PUTATIVE (EUROFUNG)-RELATED"/>
    <property type="match status" value="1"/>
</dbReference>
<dbReference type="Proteomes" id="UP000585905">
    <property type="component" value="Unassembled WGS sequence"/>
</dbReference>
<proteinExistence type="inferred from homology"/>
<comment type="caution">
    <text evidence="7">The sequence shown here is derived from an EMBL/GenBank/DDBJ whole genome shotgun (WGS) entry which is preliminary data.</text>
</comment>
<dbReference type="Gene3D" id="1.10.630.10">
    <property type="entry name" value="Cytochrome P450"/>
    <property type="match status" value="1"/>
</dbReference>
<dbReference type="FunFam" id="1.10.630.10:FF:000018">
    <property type="entry name" value="Cytochrome P450 monooxygenase"/>
    <property type="match status" value="1"/>
</dbReference>
<name>A0A839EEU1_9MICO</name>
<sequence>MSTTTALTLADLDLFAHGAPWQVFEELRRRPGLHFSSEESPNHGFWSVTRYHEIVRVLRDTETFTSTKFTNLEEVDPELQEQRRSLLEMDGLRHRALRRMLQGEFTPQAVAKYETFLRGITAKTLDDALAKKEFDFVEEVSADFPIRVLARLLGVPDSDTGQLIDWGNRMVGNTDPEHADVLVDSVDSEKYKHVPFRSPAAVEVYEYGRHLKAERTGKGGADLVTLLSDGVPNDGNRLSEDEFNTNFLLLVVAGNETTRHTITHSMSNLLNNPEQMALLKNDPSLIPWAIEEFLRFASPVYHFRRTATKDVEFSDTQIKEGDKVVTWFASGNRDDSVFDDPYRFDVTRNPNEHMSFGRGGPHMCLGNALARIELRIMFEDLLSRDVVLERTGDIDYLRSNFVHGIKRMPVRVV</sequence>
<evidence type="ECO:0000256" key="3">
    <source>
        <dbReference type="ARBA" id="ARBA00022723"/>
    </source>
</evidence>
<evidence type="ECO:0000256" key="5">
    <source>
        <dbReference type="ARBA" id="ARBA00023004"/>
    </source>
</evidence>
<evidence type="ECO:0000256" key="4">
    <source>
        <dbReference type="ARBA" id="ARBA00023002"/>
    </source>
</evidence>
<gene>
    <name evidence="7" type="ORF">FHX53_001407</name>
</gene>
<keyword evidence="8" id="KW-1185">Reference proteome</keyword>
<dbReference type="InterPro" id="IPR001128">
    <property type="entry name" value="Cyt_P450"/>
</dbReference>
<dbReference type="PRINTS" id="PR00359">
    <property type="entry name" value="BP450"/>
</dbReference>
<dbReference type="GO" id="GO:0036199">
    <property type="term" value="F:cholest-4-en-3-one 26-monooxygenase activity"/>
    <property type="evidence" value="ECO:0007669"/>
    <property type="project" value="TreeGrafter"/>
</dbReference>
<keyword evidence="6" id="KW-0503">Monooxygenase</keyword>
<comment type="similarity">
    <text evidence="1">Belongs to the cytochrome P450 family.</text>
</comment>
<dbReference type="EMBL" id="JACGWX010000003">
    <property type="protein sequence ID" value="MBA8847815.1"/>
    <property type="molecule type" value="Genomic_DNA"/>
</dbReference>
<dbReference type="CDD" id="cd11033">
    <property type="entry name" value="CYP142-like"/>
    <property type="match status" value="1"/>
</dbReference>
<dbReference type="GO" id="GO:0006707">
    <property type="term" value="P:cholesterol catabolic process"/>
    <property type="evidence" value="ECO:0007669"/>
    <property type="project" value="TreeGrafter"/>
</dbReference>
<dbReference type="InterPro" id="IPR036396">
    <property type="entry name" value="Cyt_P450_sf"/>
</dbReference>
<dbReference type="AlphaFoldDB" id="A0A839EEU1"/>
<keyword evidence="3" id="KW-0479">Metal-binding</keyword>
<evidence type="ECO:0000256" key="2">
    <source>
        <dbReference type="ARBA" id="ARBA00022617"/>
    </source>
</evidence>
<evidence type="ECO:0000256" key="1">
    <source>
        <dbReference type="ARBA" id="ARBA00010617"/>
    </source>
</evidence>
<dbReference type="RefSeq" id="WP_182490647.1">
    <property type="nucleotide sequence ID" value="NZ_BAAAOV010000001.1"/>
</dbReference>
<protein>
    <submittedName>
        <fullName evidence="7">Cytochrome P450</fullName>
    </submittedName>
</protein>
<dbReference type="PANTHER" id="PTHR46696:SF4">
    <property type="entry name" value="BIOTIN BIOSYNTHESIS CYTOCHROME P450"/>
    <property type="match status" value="1"/>
</dbReference>
<dbReference type="SUPFAM" id="SSF48264">
    <property type="entry name" value="Cytochrome P450"/>
    <property type="match status" value="1"/>
</dbReference>
<dbReference type="Pfam" id="PF00067">
    <property type="entry name" value="p450"/>
    <property type="match status" value="1"/>
</dbReference>
<evidence type="ECO:0000313" key="7">
    <source>
        <dbReference type="EMBL" id="MBA8847815.1"/>
    </source>
</evidence>
<organism evidence="7 8">
    <name type="scientific">Microcella alkalica</name>
    <dbReference type="NCBI Taxonomy" id="355930"/>
    <lineage>
        <taxon>Bacteria</taxon>
        <taxon>Bacillati</taxon>
        <taxon>Actinomycetota</taxon>
        <taxon>Actinomycetes</taxon>
        <taxon>Micrococcales</taxon>
        <taxon>Microbacteriaceae</taxon>
        <taxon>Microcella</taxon>
    </lineage>
</organism>
<evidence type="ECO:0000256" key="6">
    <source>
        <dbReference type="ARBA" id="ARBA00023033"/>
    </source>
</evidence>
<dbReference type="GO" id="GO:0008395">
    <property type="term" value="F:steroid hydroxylase activity"/>
    <property type="evidence" value="ECO:0007669"/>
    <property type="project" value="TreeGrafter"/>
</dbReference>
<dbReference type="GO" id="GO:0005506">
    <property type="term" value="F:iron ion binding"/>
    <property type="evidence" value="ECO:0007669"/>
    <property type="project" value="InterPro"/>
</dbReference>
<keyword evidence="2" id="KW-0349">Heme</keyword>
<dbReference type="InterPro" id="IPR002397">
    <property type="entry name" value="Cyt_P450_B"/>
</dbReference>
<accession>A0A839EEU1</accession>
<evidence type="ECO:0000313" key="8">
    <source>
        <dbReference type="Proteomes" id="UP000585905"/>
    </source>
</evidence>
<keyword evidence="4" id="KW-0560">Oxidoreductase</keyword>